<feature type="compositionally biased region" description="Polar residues" evidence="1">
    <location>
        <begin position="365"/>
        <end position="386"/>
    </location>
</feature>
<feature type="region of interest" description="Disordered" evidence="1">
    <location>
        <begin position="694"/>
        <end position="1115"/>
    </location>
</feature>
<feature type="compositionally biased region" description="Basic and acidic residues" evidence="1">
    <location>
        <begin position="1072"/>
        <end position="1096"/>
    </location>
</feature>
<feature type="compositionally biased region" description="Low complexity" evidence="1">
    <location>
        <begin position="766"/>
        <end position="796"/>
    </location>
</feature>
<dbReference type="EMBL" id="RQTK01000129">
    <property type="protein sequence ID" value="RUS86747.1"/>
    <property type="molecule type" value="Genomic_DNA"/>
</dbReference>
<proteinExistence type="predicted"/>
<gene>
    <name evidence="2" type="ORF">EGW08_005470</name>
</gene>
<dbReference type="Proteomes" id="UP000271974">
    <property type="component" value="Unassembled WGS sequence"/>
</dbReference>
<feature type="compositionally biased region" description="Gly residues" evidence="1">
    <location>
        <begin position="893"/>
        <end position="977"/>
    </location>
</feature>
<comment type="caution">
    <text evidence="2">The sequence shown here is derived from an EMBL/GenBank/DDBJ whole genome shotgun (WGS) entry which is preliminary data.</text>
</comment>
<name>A0A3S0ZZC0_ELYCH</name>
<feature type="compositionally biased region" description="Polar residues" evidence="1">
    <location>
        <begin position="831"/>
        <end position="842"/>
    </location>
</feature>
<accession>A0A3S0ZZC0</accession>
<feature type="compositionally biased region" description="Low complexity" evidence="1">
    <location>
        <begin position="1061"/>
        <end position="1071"/>
    </location>
</feature>
<evidence type="ECO:0000256" key="1">
    <source>
        <dbReference type="SAM" id="MobiDB-lite"/>
    </source>
</evidence>
<feature type="compositionally biased region" description="Basic and acidic residues" evidence="1">
    <location>
        <begin position="820"/>
        <end position="830"/>
    </location>
</feature>
<feature type="compositionally biased region" description="Basic residues" evidence="1">
    <location>
        <begin position="44"/>
        <end position="59"/>
    </location>
</feature>
<feature type="compositionally biased region" description="Polar residues" evidence="1">
    <location>
        <begin position="708"/>
        <end position="723"/>
    </location>
</feature>
<feature type="compositionally biased region" description="Polar residues" evidence="1">
    <location>
        <begin position="572"/>
        <end position="582"/>
    </location>
</feature>
<feature type="region of interest" description="Disordered" evidence="1">
    <location>
        <begin position="519"/>
        <end position="639"/>
    </location>
</feature>
<feature type="compositionally biased region" description="Polar residues" evidence="1">
    <location>
        <begin position="431"/>
        <end position="443"/>
    </location>
</feature>
<keyword evidence="3" id="KW-1185">Reference proteome</keyword>
<feature type="compositionally biased region" description="Polar residues" evidence="1">
    <location>
        <begin position="1097"/>
        <end position="1112"/>
    </location>
</feature>
<dbReference type="OrthoDB" id="10692808at2759"/>
<feature type="compositionally biased region" description="Basic and acidic residues" evidence="1">
    <location>
        <begin position="33"/>
        <end position="43"/>
    </location>
</feature>
<feature type="region of interest" description="Disordered" evidence="1">
    <location>
        <begin position="407"/>
        <end position="445"/>
    </location>
</feature>
<organism evidence="2 3">
    <name type="scientific">Elysia chlorotica</name>
    <name type="common">Eastern emerald elysia</name>
    <name type="synonym">Sea slug</name>
    <dbReference type="NCBI Taxonomy" id="188477"/>
    <lineage>
        <taxon>Eukaryota</taxon>
        <taxon>Metazoa</taxon>
        <taxon>Spiralia</taxon>
        <taxon>Lophotrochozoa</taxon>
        <taxon>Mollusca</taxon>
        <taxon>Gastropoda</taxon>
        <taxon>Heterobranchia</taxon>
        <taxon>Euthyneura</taxon>
        <taxon>Panpulmonata</taxon>
        <taxon>Sacoglossa</taxon>
        <taxon>Placobranchoidea</taxon>
        <taxon>Plakobranchidae</taxon>
        <taxon>Elysia</taxon>
    </lineage>
</organism>
<feature type="region of interest" description="Disordered" evidence="1">
    <location>
        <begin position="353"/>
        <end position="393"/>
    </location>
</feature>
<feature type="region of interest" description="Disordered" evidence="1">
    <location>
        <begin position="18"/>
        <end position="83"/>
    </location>
</feature>
<feature type="compositionally biased region" description="Polar residues" evidence="1">
    <location>
        <begin position="519"/>
        <end position="546"/>
    </location>
</feature>
<feature type="compositionally biased region" description="Basic and acidic residues" evidence="1">
    <location>
        <begin position="1018"/>
        <end position="1031"/>
    </location>
</feature>
<dbReference type="STRING" id="188477.A0A3S0ZZC0"/>
<evidence type="ECO:0000313" key="2">
    <source>
        <dbReference type="EMBL" id="RUS86747.1"/>
    </source>
</evidence>
<sequence length="1462" mass="153198">MRRRQAFGYEGAAFFLHSDSSNSDEGYFGGLGMEEHQDNENPHGRGRPRGRGRQHRGRGRGGQNIGPFAPPMNPHQAQLGNQGNFPIVNPGNVPIANPGNVPIANPGNVPIANPGNVPIANPGNVPIANPGNVPIANPGNVPIANPGNVPIANPGNVPIANPGNVPIAHPGNVPIAHPGNVRFANPGNVLFVNQAQGPYMNQGNVFNVQRYQAQYTNQAYIQGLGQPMIRNNFPNANPAQMQQMNQMQGLNPDQVQMHAIVPGPSQMQAINQGQWPNACRKHKSGQGQLHTIHPGQDQVHVFNPNQGQIPVSNSGHGQIHTMHPGQGQTHAVNTGQGQMHGLNPDQGQMHALNPGQGHMHVMNPSPHQLHTINQSQSQRNTLNPGQGHNRFISPDQDQMHALVNPSQVQNVPQSHDVSINQDHGHDQDQDPPTNQSGASSASKVSELRITIPSHDQPMNVNVAPTVSQAQMSTIGRPILPPARQVENVNQGNNPNVGQDLVPSFGNVSIASANSNENVFNAPNVNPVQTQHANTGNFPHLNQGQDQSNDRGRSPNIQPNQEQRMKPSAVPEISQSQNVPSQRVDQRQDKKLGANRSSSSNVLPGQCGTNQGLPPRERPVLLQTPSVAPGGSPPKRGGFGPKNMFYVNMGGAHYDFFTGGHRRNAYSNRGVRVDRRSASVRGHIRPNYAPARVRRLSENADVRRKKTETASVVVTKSDPSTSGSGDDASEKVKDSKCNKKKALSSPVATGGENPGKNQQEKFKNKKSSSGGNSGSASTNSGDDTSGGNEGSNESDNSNDSKSDKGKTDRARRKSGGNKSVAGKDSRGDSKNVRQSTKSGSGTDVSEGSASSGGGADSGVKSGSKGSGSGDNGGNGGSDVSDSSGDSGERKDGSGSSGGDSGGGSGGSGGRGGCGRGGNGPYGGGSGGGGGSGAGGSGSGAGGCGDNSGGSGGTGDSGNSGNGGNMGNDGKGGNGGSGSKGNSDGNDGSGGKRNSRFPSGSGGSDRSDGNVGNGGNVGRDGNENKNDEDRHTGQDQSIQGCARQVDGTVLETEGSSGTTVSLGNQQNSSNGGNKFDKGTGRHYESQCVERDPATERKTSNQASGGHQYKSNQLHSRGVNAQAHSRMNLPMDPNALPPGFVLTHNPKNIVEGRSVNTAGESDLVVDETGYHSSPRFGYYNGMLVNLDLAHLTVPEFIDVSQTNPPPENIPINLNTVPEVLKALTQYLIQNHPSSEASQIVLSKKELRPMYDENTQRTIDASVQNVQQEQPTIIGAPKYPVPNAPLLPTPHRMPVALENVHFAPRVESAAQLNAPVYPAPSNVQFVPSQPLIHEPLRTASIPSQFNVPPPSGMEGFLPPFNNRMPMHVPNNNPHLLSAPQSGFNLNAPGNVFIRPQANFVQPGAESVTGKQVYSPVPIYQVNNNTRIHAENCNGSLVGKDTIYINRLGLWNQPSAQRDGDYIPATT</sequence>
<evidence type="ECO:0000313" key="3">
    <source>
        <dbReference type="Proteomes" id="UP000271974"/>
    </source>
</evidence>
<feature type="compositionally biased region" description="Polar residues" evidence="1">
    <location>
        <begin position="1051"/>
        <end position="1060"/>
    </location>
</feature>
<feature type="compositionally biased region" description="Polar residues" evidence="1">
    <location>
        <begin position="594"/>
        <end position="611"/>
    </location>
</feature>
<reference evidence="2 3" key="1">
    <citation type="submission" date="2019-01" db="EMBL/GenBank/DDBJ databases">
        <title>A draft genome assembly of the solar-powered sea slug Elysia chlorotica.</title>
        <authorList>
            <person name="Cai H."/>
            <person name="Li Q."/>
            <person name="Fang X."/>
            <person name="Li J."/>
            <person name="Curtis N.E."/>
            <person name="Altenburger A."/>
            <person name="Shibata T."/>
            <person name="Feng M."/>
            <person name="Maeda T."/>
            <person name="Schwartz J.A."/>
            <person name="Shigenobu S."/>
            <person name="Lundholm N."/>
            <person name="Nishiyama T."/>
            <person name="Yang H."/>
            <person name="Hasebe M."/>
            <person name="Li S."/>
            <person name="Pierce S.K."/>
            <person name="Wang J."/>
        </authorList>
    </citation>
    <scope>NUCLEOTIDE SEQUENCE [LARGE SCALE GENOMIC DNA]</scope>
    <source>
        <strain evidence="2">EC2010</strain>
        <tissue evidence="2">Whole organism of an adult</tissue>
    </source>
</reference>
<feature type="compositionally biased region" description="Polar residues" evidence="1">
    <location>
        <begin position="407"/>
        <end position="420"/>
    </location>
</feature>
<feature type="compositionally biased region" description="Gly residues" evidence="1">
    <location>
        <begin position="863"/>
        <end position="875"/>
    </location>
</feature>
<protein>
    <submittedName>
        <fullName evidence="2">Uncharacterized protein</fullName>
    </submittedName>
</protein>
<feature type="compositionally biased region" description="Basic and acidic residues" evidence="1">
    <location>
        <begin position="797"/>
        <end position="807"/>
    </location>
</feature>
<feature type="compositionally biased region" description="Basic and acidic residues" evidence="1">
    <location>
        <begin position="727"/>
        <end position="736"/>
    </location>
</feature>